<dbReference type="Gene3D" id="3.30.70.580">
    <property type="entry name" value="Pseudouridine synthase I, catalytic domain, N-terminal subdomain"/>
    <property type="match status" value="1"/>
</dbReference>
<comment type="caution">
    <text evidence="6">The sequence shown here is derived from an EMBL/GenBank/DDBJ whole genome shotgun (WGS) entry which is preliminary data.</text>
</comment>
<dbReference type="GO" id="GO:0120159">
    <property type="term" value="F:rRNA pseudouridine synthase activity"/>
    <property type="evidence" value="ECO:0007669"/>
    <property type="project" value="UniProtKB-ARBA"/>
</dbReference>
<dbReference type="InterPro" id="IPR018496">
    <property type="entry name" value="PsdUridine_synth_RsuA/RluB_CS"/>
</dbReference>
<dbReference type="Gene3D" id="3.30.70.1560">
    <property type="entry name" value="Alpha-L RNA-binding motif"/>
    <property type="match status" value="1"/>
</dbReference>
<dbReference type="InterPro" id="IPR002942">
    <property type="entry name" value="S4_RNA-bd"/>
</dbReference>
<evidence type="ECO:0000256" key="4">
    <source>
        <dbReference type="RuleBase" id="RU003887"/>
    </source>
</evidence>
<dbReference type="CDD" id="cd00165">
    <property type="entry name" value="S4"/>
    <property type="match status" value="1"/>
</dbReference>
<evidence type="ECO:0000313" key="6">
    <source>
        <dbReference type="EMBL" id="PIR46495.1"/>
    </source>
</evidence>
<dbReference type="Pfam" id="PF01479">
    <property type="entry name" value="S4"/>
    <property type="match status" value="1"/>
</dbReference>
<feature type="domain" description="RNA-binding S4" evidence="5">
    <location>
        <begin position="1"/>
        <end position="63"/>
    </location>
</feature>
<dbReference type="SMART" id="SM00363">
    <property type="entry name" value="S4"/>
    <property type="match status" value="1"/>
</dbReference>
<dbReference type="InterPro" id="IPR036986">
    <property type="entry name" value="S4_RNA-bd_sf"/>
</dbReference>
<keyword evidence="3" id="KW-0694">RNA-binding</keyword>
<sequence length="232" mass="26324">MRINKYLARQGATTRRGADRLIEEKKVRINGRIAVLGDHVSADDNVVVKGGPKQSELVYFAYHKERGVVSHSPEGRAIDIKKATSGAKDLVNTYPVGRLDRDSEGLMLLTNDGRIVKPLLTPSCDHEKEYEVKTRERLRDSFKKNMEKGVNIEGYTTRPCKVRVIDEHTFRIILTEGKKHQIRRMVSAMHNVVSSLKRIRIMNITLGNLPHGSHRPLKGPELQTLLKSLHLH</sequence>
<accession>A0A2H0RL31</accession>
<dbReference type="GO" id="GO:0000455">
    <property type="term" value="P:enzyme-directed rRNA pseudouridine synthesis"/>
    <property type="evidence" value="ECO:0007669"/>
    <property type="project" value="UniProtKB-ARBA"/>
</dbReference>
<dbReference type="PROSITE" id="PS50889">
    <property type="entry name" value="S4"/>
    <property type="match status" value="1"/>
</dbReference>
<dbReference type="PANTHER" id="PTHR47683:SF2">
    <property type="entry name" value="RNA-BINDING S4 DOMAIN-CONTAINING PROTEIN"/>
    <property type="match status" value="1"/>
</dbReference>
<name>A0A2H0RL31_9BACT</name>
<evidence type="ECO:0000256" key="2">
    <source>
        <dbReference type="ARBA" id="ARBA00023235"/>
    </source>
</evidence>
<dbReference type="Gene3D" id="3.10.290.10">
    <property type="entry name" value="RNA-binding S4 domain"/>
    <property type="match status" value="1"/>
</dbReference>
<keyword evidence="2 4" id="KW-0413">Isomerase</keyword>
<dbReference type="AlphaFoldDB" id="A0A2H0RL31"/>
<dbReference type="InterPro" id="IPR000748">
    <property type="entry name" value="PsdUridine_synth_RsuA/RluB/E/F"/>
</dbReference>
<reference evidence="6 7" key="1">
    <citation type="submission" date="2017-09" db="EMBL/GenBank/DDBJ databases">
        <title>Depth-based differentiation of microbial function through sediment-hosted aquifers and enrichment of novel symbionts in the deep terrestrial subsurface.</title>
        <authorList>
            <person name="Probst A.J."/>
            <person name="Ladd B."/>
            <person name="Jarett J.K."/>
            <person name="Geller-Mcgrath D.E."/>
            <person name="Sieber C.M."/>
            <person name="Emerson J.B."/>
            <person name="Anantharaman K."/>
            <person name="Thomas B.C."/>
            <person name="Malmstrom R."/>
            <person name="Stieglmeier M."/>
            <person name="Klingl A."/>
            <person name="Woyke T."/>
            <person name="Ryan C.M."/>
            <person name="Banfield J.F."/>
        </authorList>
    </citation>
    <scope>NUCLEOTIDE SEQUENCE [LARGE SCALE GENOMIC DNA]</scope>
    <source>
        <strain evidence="6">CG10_big_fil_rev_8_21_14_0_10_45_14</strain>
    </source>
</reference>
<dbReference type="EMBL" id="PCYL01000042">
    <property type="protein sequence ID" value="PIR46495.1"/>
    <property type="molecule type" value="Genomic_DNA"/>
</dbReference>
<dbReference type="InterPro" id="IPR050343">
    <property type="entry name" value="RsuA_PseudoU_synthase"/>
</dbReference>
<protein>
    <recommendedName>
        <fullName evidence="4">Pseudouridine synthase</fullName>
        <ecNumber evidence="4">5.4.99.-</ecNumber>
    </recommendedName>
</protein>
<evidence type="ECO:0000256" key="1">
    <source>
        <dbReference type="ARBA" id="ARBA00008348"/>
    </source>
</evidence>
<dbReference type="PANTHER" id="PTHR47683">
    <property type="entry name" value="PSEUDOURIDINE SYNTHASE FAMILY PROTEIN-RELATED"/>
    <property type="match status" value="1"/>
</dbReference>
<evidence type="ECO:0000313" key="7">
    <source>
        <dbReference type="Proteomes" id="UP000230833"/>
    </source>
</evidence>
<comment type="similarity">
    <text evidence="1 4">Belongs to the pseudouridine synthase RsuA family.</text>
</comment>
<dbReference type="Pfam" id="PF00849">
    <property type="entry name" value="PseudoU_synth_2"/>
    <property type="match status" value="1"/>
</dbReference>
<dbReference type="PROSITE" id="PS01149">
    <property type="entry name" value="PSI_RSU"/>
    <property type="match status" value="1"/>
</dbReference>
<dbReference type="InterPro" id="IPR020103">
    <property type="entry name" value="PsdUridine_synth_cat_dom_sf"/>
</dbReference>
<dbReference type="SUPFAM" id="SSF55120">
    <property type="entry name" value="Pseudouridine synthase"/>
    <property type="match status" value="1"/>
</dbReference>
<dbReference type="SUPFAM" id="SSF55174">
    <property type="entry name" value="Alpha-L RNA-binding motif"/>
    <property type="match status" value="1"/>
</dbReference>
<dbReference type="GO" id="GO:0003723">
    <property type="term" value="F:RNA binding"/>
    <property type="evidence" value="ECO:0007669"/>
    <property type="project" value="UniProtKB-KW"/>
</dbReference>
<dbReference type="InterPro" id="IPR020094">
    <property type="entry name" value="TruA/RsuA/RluB/E/F_N"/>
</dbReference>
<dbReference type="NCBIfam" id="TIGR00093">
    <property type="entry name" value="pseudouridine synthase"/>
    <property type="match status" value="1"/>
</dbReference>
<gene>
    <name evidence="6" type="ORF">COV07_04000</name>
</gene>
<dbReference type="Proteomes" id="UP000230833">
    <property type="component" value="Unassembled WGS sequence"/>
</dbReference>
<evidence type="ECO:0000259" key="5">
    <source>
        <dbReference type="SMART" id="SM00363"/>
    </source>
</evidence>
<dbReference type="InterPro" id="IPR006145">
    <property type="entry name" value="PsdUridine_synth_RsuA/RluA"/>
</dbReference>
<organism evidence="6 7">
    <name type="scientific">Candidatus Vogelbacteria bacterium CG10_big_fil_rev_8_21_14_0_10_45_14</name>
    <dbReference type="NCBI Taxonomy" id="1975042"/>
    <lineage>
        <taxon>Bacteria</taxon>
        <taxon>Candidatus Vogeliibacteriota</taxon>
    </lineage>
</organism>
<proteinExistence type="inferred from homology"/>
<dbReference type="InterPro" id="IPR042092">
    <property type="entry name" value="PsdUridine_s_RsuA/RluB/E/F_cat"/>
</dbReference>
<dbReference type="EC" id="5.4.99.-" evidence="4"/>
<evidence type="ECO:0000256" key="3">
    <source>
        <dbReference type="PROSITE-ProRule" id="PRU00182"/>
    </source>
</evidence>